<comment type="caution">
    <text evidence="9">The sequence shown here is derived from an EMBL/GenBank/DDBJ whole genome shotgun (WGS) entry which is preliminary data.</text>
</comment>
<dbReference type="OrthoDB" id="5298094at2"/>
<dbReference type="Proteomes" id="UP000187251">
    <property type="component" value="Unassembled WGS sequence"/>
</dbReference>
<feature type="compositionally biased region" description="Basic and acidic residues" evidence="7">
    <location>
        <begin position="178"/>
        <end position="188"/>
    </location>
</feature>
<organism evidence="9 10">
    <name type="scientific">Alcaligenes xylosoxydans xylosoxydans</name>
    <name type="common">Achromobacter xylosoxidans</name>
    <dbReference type="NCBI Taxonomy" id="85698"/>
    <lineage>
        <taxon>Bacteria</taxon>
        <taxon>Pseudomonadati</taxon>
        <taxon>Pseudomonadota</taxon>
        <taxon>Betaproteobacteria</taxon>
        <taxon>Burkholderiales</taxon>
        <taxon>Alcaligenaceae</taxon>
        <taxon>Achromobacter</taxon>
    </lineage>
</organism>
<evidence type="ECO:0000256" key="5">
    <source>
        <dbReference type="ARBA" id="ARBA00023288"/>
    </source>
</evidence>
<keyword evidence="4 6" id="KW-0998">Cell outer membrane</keyword>
<evidence type="ECO:0000313" key="9">
    <source>
        <dbReference type="EMBL" id="OMG90022.1"/>
    </source>
</evidence>
<dbReference type="HAMAP" id="MF_01186">
    <property type="entry name" value="LPS_assembly_LptE"/>
    <property type="match status" value="1"/>
</dbReference>
<accession>A0A1R1JWV6</accession>
<sequence>MHFAGQQTHSPRQSWLLRGACLALFMLLSACGFALRGVTPMPFSTLYVGIADNTQFGADVRRALRAASPDTKLVASPKDAQAILQEVSNTRALREVSLNAQGRVEEYELGINYTFRLIDAQGRALIPDTTLSIYREMPYDDQIVQAKQGQIETLYIAMQRDLVSRLLRRMTAPEVRKAFENREQRGEDGEIPLYDPAAPMPRSTPAPWQTPSTTDPAYTR</sequence>
<dbReference type="GO" id="GO:0043165">
    <property type="term" value="P:Gram-negative-bacterium-type cell outer membrane assembly"/>
    <property type="evidence" value="ECO:0007669"/>
    <property type="project" value="UniProtKB-UniRule"/>
</dbReference>
<evidence type="ECO:0000256" key="8">
    <source>
        <dbReference type="SAM" id="Phobius"/>
    </source>
</evidence>
<keyword evidence="2 6" id="KW-0472">Membrane</keyword>
<evidence type="ECO:0000256" key="1">
    <source>
        <dbReference type="ARBA" id="ARBA00022729"/>
    </source>
</evidence>
<proteinExistence type="inferred from homology"/>
<dbReference type="AlphaFoldDB" id="A0A0M9J0A7"/>
<dbReference type="GO" id="GO:1990351">
    <property type="term" value="C:transporter complex"/>
    <property type="evidence" value="ECO:0007669"/>
    <property type="project" value="TreeGrafter"/>
</dbReference>
<keyword evidence="1" id="KW-0732">Signal</keyword>
<protein>
    <recommendedName>
        <fullName evidence="6">LPS-assembly lipoprotein LptE</fullName>
    </recommendedName>
</protein>
<dbReference type="PANTHER" id="PTHR38098:SF1">
    <property type="entry name" value="LPS-ASSEMBLY LIPOPROTEIN LPTE"/>
    <property type="match status" value="1"/>
</dbReference>
<feature type="region of interest" description="Disordered" evidence="7">
    <location>
        <begin position="178"/>
        <end position="220"/>
    </location>
</feature>
<dbReference type="PANTHER" id="PTHR38098">
    <property type="entry name" value="LPS-ASSEMBLY LIPOPROTEIN LPTE"/>
    <property type="match status" value="1"/>
</dbReference>
<dbReference type="RefSeq" id="WP_020929078.1">
    <property type="nucleotide sequence ID" value="NZ_AP028040.1"/>
</dbReference>
<evidence type="ECO:0000256" key="7">
    <source>
        <dbReference type="SAM" id="MobiDB-lite"/>
    </source>
</evidence>
<feature type="transmembrane region" description="Helical" evidence="8">
    <location>
        <begin position="15"/>
        <end position="35"/>
    </location>
</feature>
<accession>A0A0M9J0A7</accession>
<gene>
    <name evidence="6" type="primary">lptE</name>
    <name evidence="9" type="ORF">BIZ92_22375</name>
</gene>
<comment type="function">
    <text evidence="6">Together with LptD, is involved in the assembly of lipopolysaccharide (LPS) at the surface of the outer membrane. Required for the proper assembly of LptD. Binds LPS and may serve as the LPS recognition site at the outer membrane.</text>
</comment>
<evidence type="ECO:0000313" key="10">
    <source>
        <dbReference type="Proteomes" id="UP000187251"/>
    </source>
</evidence>
<dbReference type="InterPro" id="IPR007485">
    <property type="entry name" value="LPS_assembly_LptE"/>
</dbReference>
<evidence type="ECO:0000256" key="2">
    <source>
        <dbReference type="ARBA" id="ARBA00023136"/>
    </source>
</evidence>
<evidence type="ECO:0000256" key="3">
    <source>
        <dbReference type="ARBA" id="ARBA00023139"/>
    </source>
</evidence>
<evidence type="ECO:0000256" key="4">
    <source>
        <dbReference type="ARBA" id="ARBA00023237"/>
    </source>
</evidence>
<reference evidence="9 10" key="1">
    <citation type="submission" date="2016-09" db="EMBL/GenBank/DDBJ databases">
        <title>Phylogenomics of Achromobacter.</title>
        <authorList>
            <person name="Jeukens J."/>
            <person name="Freschi L."/>
            <person name="Vincent A.T."/>
            <person name="Emond-Rheault J.-G."/>
            <person name="Kukavica-Ibrulj I."/>
            <person name="Charette S.J."/>
            <person name="Levesque R.C."/>
        </authorList>
    </citation>
    <scope>NUCLEOTIDE SEQUENCE [LARGE SCALE GENOMIC DNA]</scope>
    <source>
        <strain evidence="9 10">AUS488</strain>
    </source>
</reference>
<feature type="compositionally biased region" description="Polar residues" evidence="7">
    <location>
        <begin position="206"/>
        <end position="220"/>
    </location>
</feature>
<comment type="subunit">
    <text evidence="6">Component of the lipopolysaccharide transport and assembly complex. Interacts with LptD.</text>
</comment>
<keyword evidence="8" id="KW-1133">Transmembrane helix</keyword>
<dbReference type="GO" id="GO:0015920">
    <property type="term" value="P:lipopolysaccharide transport"/>
    <property type="evidence" value="ECO:0007669"/>
    <property type="project" value="TreeGrafter"/>
</dbReference>
<keyword evidence="3" id="KW-0564">Palmitate</keyword>
<keyword evidence="8" id="KW-0812">Transmembrane</keyword>
<dbReference type="Gene3D" id="3.30.160.150">
    <property type="entry name" value="Lipoprotein like domain"/>
    <property type="match status" value="1"/>
</dbReference>
<dbReference type="GO" id="GO:0009279">
    <property type="term" value="C:cell outer membrane"/>
    <property type="evidence" value="ECO:0007669"/>
    <property type="project" value="UniProtKB-UniRule"/>
</dbReference>
<evidence type="ECO:0000256" key="6">
    <source>
        <dbReference type="HAMAP-Rule" id="MF_01186"/>
    </source>
</evidence>
<dbReference type="Pfam" id="PF04390">
    <property type="entry name" value="LptE"/>
    <property type="match status" value="1"/>
</dbReference>
<name>A0A0M9J0A7_ALCXX</name>
<dbReference type="GO" id="GO:0001530">
    <property type="term" value="F:lipopolysaccharide binding"/>
    <property type="evidence" value="ECO:0007669"/>
    <property type="project" value="TreeGrafter"/>
</dbReference>
<keyword evidence="5" id="KW-0449">Lipoprotein</keyword>
<comment type="similarity">
    <text evidence="6">Belongs to the LptE lipoprotein family.</text>
</comment>
<dbReference type="EMBL" id="MJMN01000008">
    <property type="protein sequence ID" value="OMG90022.1"/>
    <property type="molecule type" value="Genomic_DNA"/>
</dbReference>